<evidence type="ECO:0000256" key="1">
    <source>
        <dbReference type="SAM" id="Phobius"/>
    </source>
</evidence>
<dbReference type="Proteomes" id="UP000334019">
    <property type="component" value="Chromosome"/>
</dbReference>
<keyword evidence="1" id="KW-0812">Transmembrane</keyword>
<feature type="transmembrane region" description="Helical" evidence="1">
    <location>
        <begin position="234"/>
        <end position="259"/>
    </location>
</feature>
<gene>
    <name evidence="2" type="ORF">GH723_10330</name>
</gene>
<dbReference type="AlphaFoldDB" id="A0A5Q2RKL8"/>
<evidence type="ECO:0000313" key="2">
    <source>
        <dbReference type="EMBL" id="QGG95462.1"/>
    </source>
</evidence>
<feature type="transmembrane region" description="Helical" evidence="1">
    <location>
        <begin position="118"/>
        <end position="138"/>
    </location>
</feature>
<keyword evidence="1" id="KW-1133">Transmembrane helix</keyword>
<organism evidence="2 3">
    <name type="scientific">Actinomarinicola tropica</name>
    <dbReference type="NCBI Taxonomy" id="2789776"/>
    <lineage>
        <taxon>Bacteria</taxon>
        <taxon>Bacillati</taxon>
        <taxon>Actinomycetota</taxon>
        <taxon>Acidimicrobiia</taxon>
        <taxon>Acidimicrobiales</taxon>
        <taxon>Iamiaceae</taxon>
        <taxon>Actinomarinicola</taxon>
    </lineage>
</organism>
<sequence length="291" mass="31585">MTTTTRASLIPRPRELLAGPTADLLCTLTLVVVVLNTDEDPAVFLLAVGGLVVGLLRPAWARHPAWWLAVGAVLALRQITAWEGVDNHVVVTTYWCLALGVCLLASDPTRAIGRSARLLIGLVFGFAVAWKIMSPDFLNGDFFRYTLLADERFEFVTRHLGGVSTTAYERNQAELASLHAAAPDARTAQLDLGPRVSTMAVAMTWFAVVTESAIAATHLAPLPPARTWWRPATLLFFCAGTYLVVPVGGFGCLLVTMALADSTLARRWRAALLWLFAGLVLYGPLWRVAFG</sequence>
<feature type="transmembrane region" description="Helical" evidence="1">
    <location>
        <begin position="88"/>
        <end position="106"/>
    </location>
</feature>
<proteinExistence type="predicted"/>
<accession>A0A5Q2RKL8</accession>
<reference evidence="2 3" key="1">
    <citation type="submission" date="2019-11" db="EMBL/GenBank/DDBJ databases">
        <authorList>
            <person name="He Y."/>
        </authorList>
    </citation>
    <scope>NUCLEOTIDE SEQUENCE [LARGE SCALE GENOMIC DNA]</scope>
    <source>
        <strain evidence="2 3">SCSIO 58843</strain>
    </source>
</reference>
<feature type="transmembrane region" description="Helical" evidence="1">
    <location>
        <begin position="41"/>
        <end position="58"/>
    </location>
</feature>
<feature type="transmembrane region" description="Helical" evidence="1">
    <location>
        <begin position="271"/>
        <end position="290"/>
    </location>
</feature>
<dbReference type="KEGG" id="atq:GH723_10330"/>
<name>A0A5Q2RKL8_9ACTN</name>
<dbReference type="EMBL" id="CP045851">
    <property type="protein sequence ID" value="QGG95462.1"/>
    <property type="molecule type" value="Genomic_DNA"/>
</dbReference>
<dbReference type="RefSeq" id="WP_153759569.1">
    <property type="nucleotide sequence ID" value="NZ_CP045851.1"/>
</dbReference>
<evidence type="ECO:0000313" key="3">
    <source>
        <dbReference type="Proteomes" id="UP000334019"/>
    </source>
</evidence>
<keyword evidence="1" id="KW-0472">Membrane</keyword>
<protein>
    <submittedName>
        <fullName evidence="2">Uncharacterized protein</fullName>
    </submittedName>
</protein>
<keyword evidence="3" id="KW-1185">Reference proteome</keyword>